<evidence type="ECO:0000313" key="2">
    <source>
        <dbReference type="EMBL" id="CAB4593553.1"/>
    </source>
</evidence>
<organism evidence="4">
    <name type="scientific">freshwater metagenome</name>
    <dbReference type="NCBI Taxonomy" id="449393"/>
    <lineage>
        <taxon>unclassified sequences</taxon>
        <taxon>metagenomes</taxon>
        <taxon>ecological metagenomes</taxon>
    </lineage>
</organism>
<keyword evidence="1" id="KW-0812">Transmembrane</keyword>
<dbReference type="EMBL" id="CAEZUY010000055">
    <property type="protein sequence ID" value="CAB4615467.1"/>
    <property type="molecule type" value="Genomic_DNA"/>
</dbReference>
<dbReference type="EMBL" id="CAEZYL010000076">
    <property type="protein sequence ID" value="CAB4728203.1"/>
    <property type="molecule type" value="Genomic_DNA"/>
</dbReference>
<evidence type="ECO:0000313" key="3">
    <source>
        <dbReference type="EMBL" id="CAB4615467.1"/>
    </source>
</evidence>
<dbReference type="EMBL" id="CAFBPI010000017">
    <property type="protein sequence ID" value="CAB5010290.1"/>
    <property type="molecule type" value="Genomic_DNA"/>
</dbReference>
<accession>A0A6J6S095</accession>
<feature type="transmembrane region" description="Helical" evidence="1">
    <location>
        <begin position="6"/>
        <end position="21"/>
    </location>
</feature>
<sequence>MMNYRWGGYLLIALGLINLRYQTGHENVLQHSLIIIVPGALVLLATWIKPLNGFMAEKTTKYAALVIGLLLVAYAAING</sequence>
<dbReference type="EMBL" id="CAEZUD010000043">
    <property type="protein sequence ID" value="CAB4593553.1"/>
    <property type="molecule type" value="Genomic_DNA"/>
</dbReference>
<keyword evidence="1" id="KW-0472">Membrane</keyword>
<protein>
    <submittedName>
        <fullName evidence="4">Unannotated protein</fullName>
    </submittedName>
</protein>
<feature type="transmembrane region" description="Helical" evidence="1">
    <location>
        <begin position="28"/>
        <end position="48"/>
    </location>
</feature>
<evidence type="ECO:0000313" key="5">
    <source>
        <dbReference type="EMBL" id="CAB5010290.1"/>
    </source>
</evidence>
<gene>
    <name evidence="2" type="ORF">UFOPK1778_00838</name>
    <name evidence="3" type="ORF">UFOPK1863_00677</name>
    <name evidence="4" type="ORF">UFOPK2689_01020</name>
    <name evidence="5" type="ORF">UFOPK4095_00428</name>
</gene>
<reference evidence="4" key="1">
    <citation type="submission" date="2020-05" db="EMBL/GenBank/DDBJ databases">
        <authorList>
            <person name="Chiriac C."/>
            <person name="Salcher M."/>
            <person name="Ghai R."/>
            <person name="Kavagutti S V."/>
        </authorList>
    </citation>
    <scope>NUCLEOTIDE SEQUENCE</scope>
</reference>
<evidence type="ECO:0000313" key="4">
    <source>
        <dbReference type="EMBL" id="CAB4728203.1"/>
    </source>
</evidence>
<evidence type="ECO:0000256" key="1">
    <source>
        <dbReference type="SAM" id="Phobius"/>
    </source>
</evidence>
<feature type="transmembrane region" description="Helical" evidence="1">
    <location>
        <begin position="60"/>
        <end position="77"/>
    </location>
</feature>
<name>A0A6J6S095_9ZZZZ</name>
<dbReference type="AlphaFoldDB" id="A0A6J6S095"/>
<keyword evidence="1" id="KW-1133">Transmembrane helix</keyword>
<proteinExistence type="predicted"/>